<dbReference type="AlphaFoldDB" id="A0A699GVQ7"/>
<name>A0A699GVQ7_TANCI</name>
<evidence type="ECO:0000259" key="1">
    <source>
        <dbReference type="Pfam" id="PF07727"/>
    </source>
</evidence>
<comment type="caution">
    <text evidence="2">The sequence shown here is derived from an EMBL/GenBank/DDBJ whole genome shotgun (WGS) entry which is preliminary data.</text>
</comment>
<dbReference type="PANTHER" id="PTHR11439">
    <property type="entry name" value="GAG-POL-RELATED RETROTRANSPOSON"/>
    <property type="match status" value="1"/>
</dbReference>
<gene>
    <name evidence="2" type="ORF">Tci_172267</name>
</gene>
<sequence>MDVKTAFLHGSLKEDVYVCQPEGFIDADHPSHVYKLKKALYGLKQAPRAWYNELSKFLVQNHFFKGTIDPTLFIRRFYDDILVVQVYVDDIIFGSTYPRPDIVHATCLCARYQAKPTEKNLKEVKRIFRYLWGTVNMGLWYMKYSGFELIGFSDADYAGCKDTFKSTSVRAQFLGEKLVSWSSKKQDCTTLSTAKAKYMSLSACSIAISCNPVQHSRTKHIAVHYHFIKEHVEKGTIELYFVKTDYQLADIFTKALLADRFNYLVRCLVTNGNPSRVNIKQLCGSVNGVTTSFQWIQISRPPMLDHQDKYMMKAQVHVLKFSVISGVETLPLKKFYQVVKHMLRGRLLASSQDLEHEGGVTRSQGDIKDNDVKIKIQDHSMQMIYQRNSQDQGSNFLVTIHATVPMNSRNFSGHIWNHSCDPSWSYGVIVVAVFEMDRDFLEEAFCWYRRLELSSFQQSGRLVEDLDNYHLKELHCSAQCLTQLRIFKKFDICLEIGRYAVLGSSNMAYWGVSWSRDHVQYLPEDSLVYIGYGNVVIRKPPAFDRSHEQNQQLSLHQLKLMMAALVKQEPSTPHPQMSHNHHQKKLICDQLYAASELMLSETFPMRKGYWRGSITTFLHLSHQLIQTPSKDRVFILKKHCKCKWLLVCETQCRQLRMFRATRLAVAVNFPVRSTLTHLSAIPSLLHFIKQLSPRVVVALDRGCERTDLSFAQYLLSICSVSPSEEGFSCREEAHITCALLAEL</sequence>
<dbReference type="InterPro" id="IPR013103">
    <property type="entry name" value="RVT_2"/>
</dbReference>
<dbReference type="Pfam" id="PF07727">
    <property type="entry name" value="RVT_2"/>
    <property type="match status" value="1"/>
</dbReference>
<dbReference type="CDD" id="cd09272">
    <property type="entry name" value="RNase_HI_RT_Ty1"/>
    <property type="match status" value="1"/>
</dbReference>
<dbReference type="InterPro" id="IPR043502">
    <property type="entry name" value="DNA/RNA_pol_sf"/>
</dbReference>
<dbReference type="PANTHER" id="PTHR11439:SF495">
    <property type="entry name" value="REVERSE TRANSCRIPTASE, RNA-DEPENDENT DNA POLYMERASE-RELATED"/>
    <property type="match status" value="1"/>
</dbReference>
<dbReference type="EMBL" id="BKCJ010041642">
    <property type="protein sequence ID" value="GEW00291.1"/>
    <property type="molecule type" value="Genomic_DNA"/>
</dbReference>
<organism evidence="2">
    <name type="scientific">Tanacetum cinerariifolium</name>
    <name type="common">Dalmatian daisy</name>
    <name type="synonym">Chrysanthemum cinerariifolium</name>
    <dbReference type="NCBI Taxonomy" id="118510"/>
    <lineage>
        <taxon>Eukaryota</taxon>
        <taxon>Viridiplantae</taxon>
        <taxon>Streptophyta</taxon>
        <taxon>Embryophyta</taxon>
        <taxon>Tracheophyta</taxon>
        <taxon>Spermatophyta</taxon>
        <taxon>Magnoliopsida</taxon>
        <taxon>eudicotyledons</taxon>
        <taxon>Gunneridae</taxon>
        <taxon>Pentapetalae</taxon>
        <taxon>asterids</taxon>
        <taxon>campanulids</taxon>
        <taxon>Asterales</taxon>
        <taxon>Asteraceae</taxon>
        <taxon>Asteroideae</taxon>
        <taxon>Anthemideae</taxon>
        <taxon>Anthemidinae</taxon>
        <taxon>Tanacetum</taxon>
    </lineage>
</organism>
<reference evidence="2" key="1">
    <citation type="journal article" date="2019" name="Sci. Rep.">
        <title>Draft genome of Tanacetum cinerariifolium, the natural source of mosquito coil.</title>
        <authorList>
            <person name="Yamashiro T."/>
            <person name="Shiraishi A."/>
            <person name="Satake H."/>
            <person name="Nakayama K."/>
        </authorList>
    </citation>
    <scope>NUCLEOTIDE SEQUENCE</scope>
</reference>
<proteinExistence type="predicted"/>
<protein>
    <submittedName>
        <fullName evidence="2">Retrovirus-related Pol polyprotein from transposon TNT 1-94</fullName>
    </submittedName>
</protein>
<feature type="domain" description="Reverse transcriptase Ty1/copia-type" evidence="1">
    <location>
        <begin position="1"/>
        <end position="95"/>
    </location>
</feature>
<dbReference type="SUPFAM" id="SSF56672">
    <property type="entry name" value="DNA/RNA polymerases"/>
    <property type="match status" value="1"/>
</dbReference>
<evidence type="ECO:0000313" key="2">
    <source>
        <dbReference type="EMBL" id="GEW00291.1"/>
    </source>
</evidence>
<accession>A0A699GVQ7</accession>